<organism evidence="4">
    <name type="scientific">candidate division WWE3 bacterium</name>
    <dbReference type="NCBI Taxonomy" id="2053526"/>
    <lineage>
        <taxon>Bacteria</taxon>
        <taxon>Katanobacteria</taxon>
    </lineage>
</organism>
<dbReference type="GO" id="GO:0032259">
    <property type="term" value="P:methylation"/>
    <property type="evidence" value="ECO:0007669"/>
    <property type="project" value="UniProtKB-KW"/>
</dbReference>
<dbReference type="InterPro" id="IPR051259">
    <property type="entry name" value="rRNA_Methyltransferase"/>
</dbReference>
<evidence type="ECO:0000256" key="1">
    <source>
        <dbReference type="ARBA" id="ARBA00022603"/>
    </source>
</evidence>
<sequence length="169" mass="18796">MKKIYVALDNVRSLENVGAIMRTCSFFGIKNLVLIGYSGTRVNFKGGRVLHESIKKTALGAEKDLNIKIFEGSDEFFEFVSKMDLELISVEQDSKCIKLHKFSLEISAPYNGKPQPKRDTIFVFGNELEGVSKEIINKSSKVLEIQRMGNKSSLNVATAVGIVLYAITV</sequence>
<gene>
    <name evidence="4" type="ORF">ENR63_03295</name>
</gene>
<dbReference type="GO" id="GO:0008173">
    <property type="term" value="F:RNA methyltransferase activity"/>
    <property type="evidence" value="ECO:0007669"/>
    <property type="project" value="InterPro"/>
</dbReference>
<dbReference type="InterPro" id="IPR001537">
    <property type="entry name" value="SpoU_MeTrfase"/>
</dbReference>
<keyword evidence="2 4" id="KW-0808">Transferase</keyword>
<dbReference type="SUPFAM" id="SSF75217">
    <property type="entry name" value="alpha/beta knot"/>
    <property type="match status" value="1"/>
</dbReference>
<evidence type="ECO:0000313" key="4">
    <source>
        <dbReference type="EMBL" id="HGW29919.1"/>
    </source>
</evidence>
<dbReference type="GO" id="GO:0003723">
    <property type="term" value="F:RNA binding"/>
    <property type="evidence" value="ECO:0007669"/>
    <property type="project" value="InterPro"/>
</dbReference>
<dbReference type="AlphaFoldDB" id="A0A7C4XTQ8"/>
<reference evidence="4" key="1">
    <citation type="journal article" date="2020" name="mSystems">
        <title>Genome- and Community-Level Interaction Insights into Carbon Utilization and Element Cycling Functions of Hydrothermarchaeota in Hydrothermal Sediment.</title>
        <authorList>
            <person name="Zhou Z."/>
            <person name="Liu Y."/>
            <person name="Xu W."/>
            <person name="Pan J."/>
            <person name="Luo Z.H."/>
            <person name="Li M."/>
        </authorList>
    </citation>
    <scope>NUCLEOTIDE SEQUENCE [LARGE SCALE GENOMIC DNA]</scope>
    <source>
        <strain evidence="4">SpSt-417</strain>
    </source>
</reference>
<dbReference type="Pfam" id="PF00588">
    <property type="entry name" value="SpoU_methylase"/>
    <property type="match status" value="1"/>
</dbReference>
<name>A0A7C4XTQ8_UNCKA</name>
<keyword evidence="1 4" id="KW-0489">Methyltransferase</keyword>
<dbReference type="InterPro" id="IPR029028">
    <property type="entry name" value="Alpha/beta_knot_MTases"/>
</dbReference>
<evidence type="ECO:0000256" key="2">
    <source>
        <dbReference type="ARBA" id="ARBA00022679"/>
    </source>
</evidence>
<dbReference type="Gene3D" id="3.40.1280.10">
    <property type="match status" value="1"/>
</dbReference>
<accession>A0A7C4XTQ8</accession>
<dbReference type="PANTHER" id="PTHR43191:SF7">
    <property type="entry name" value="OBP33PEP LIKE PROTEIN"/>
    <property type="match status" value="1"/>
</dbReference>
<protein>
    <submittedName>
        <fullName evidence="4">TrmH family RNA methyltransferase</fullName>
    </submittedName>
</protein>
<feature type="domain" description="tRNA/rRNA methyltransferase SpoU type" evidence="3">
    <location>
        <begin position="4"/>
        <end position="165"/>
    </location>
</feature>
<dbReference type="EMBL" id="DSRT01000179">
    <property type="protein sequence ID" value="HGW29919.1"/>
    <property type="molecule type" value="Genomic_DNA"/>
</dbReference>
<evidence type="ECO:0000259" key="3">
    <source>
        <dbReference type="Pfam" id="PF00588"/>
    </source>
</evidence>
<dbReference type="InterPro" id="IPR029026">
    <property type="entry name" value="tRNA_m1G_MTases_N"/>
</dbReference>
<dbReference type="GO" id="GO:0006396">
    <property type="term" value="P:RNA processing"/>
    <property type="evidence" value="ECO:0007669"/>
    <property type="project" value="InterPro"/>
</dbReference>
<dbReference type="PANTHER" id="PTHR43191">
    <property type="entry name" value="RRNA METHYLTRANSFERASE 3"/>
    <property type="match status" value="1"/>
</dbReference>
<proteinExistence type="predicted"/>
<comment type="caution">
    <text evidence="4">The sequence shown here is derived from an EMBL/GenBank/DDBJ whole genome shotgun (WGS) entry which is preliminary data.</text>
</comment>